<name>A0A6G1QB62_CHAAH</name>
<organism evidence="1 2">
    <name type="scientific">Channa argus</name>
    <name type="common">Northern snakehead</name>
    <name type="synonym">Ophicephalus argus</name>
    <dbReference type="NCBI Taxonomy" id="215402"/>
    <lineage>
        <taxon>Eukaryota</taxon>
        <taxon>Metazoa</taxon>
        <taxon>Chordata</taxon>
        <taxon>Craniata</taxon>
        <taxon>Vertebrata</taxon>
        <taxon>Euteleostomi</taxon>
        <taxon>Actinopterygii</taxon>
        <taxon>Neopterygii</taxon>
        <taxon>Teleostei</taxon>
        <taxon>Neoteleostei</taxon>
        <taxon>Acanthomorphata</taxon>
        <taxon>Anabantaria</taxon>
        <taxon>Anabantiformes</taxon>
        <taxon>Channoidei</taxon>
        <taxon>Channidae</taxon>
        <taxon>Channa</taxon>
    </lineage>
</organism>
<sequence>MKVQHEFSKCGADSSLVSRQQSVAILFSHVICDVAVCVTNEPLLVAIHVVDTLHLHADNDP</sequence>
<protein>
    <submittedName>
        <fullName evidence="1">Uncharacterized protein</fullName>
    </submittedName>
</protein>
<gene>
    <name evidence="1" type="ORF">EXN66_Car015414</name>
</gene>
<reference evidence="1 2" key="1">
    <citation type="submission" date="2019-02" db="EMBL/GenBank/DDBJ databases">
        <title>Opniocepnalus argus genome.</title>
        <authorList>
            <person name="Zhou C."/>
            <person name="Xiao S."/>
        </authorList>
    </citation>
    <scope>NUCLEOTIDE SEQUENCE [LARGE SCALE GENOMIC DNA]</scope>
    <source>
        <strain evidence="1">OARG1902GOOAL</strain>
        <tissue evidence="1">Muscle</tissue>
    </source>
</reference>
<evidence type="ECO:0000313" key="2">
    <source>
        <dbReference type="Proteomes" id="UP000503349"/>
    </source>
</evidence>
<accession>A0A6G1QB62</accession>
<dbReference type="Proteomes" id="UP000503349">
    <property type="component" value="Chromosome 15"/>
</dbReference>
<keyword evidence="2" id="KW-1185">Reference proteome</keyword>
<reference evidence="2" key="2">
    <citation type="submission" date="2019-02" db="EMBL/GenBank/DDBJ databases">
        <title>Opniocepnalus argus Var Kimnra genome.</title>
        <authorList>
            <person name="Zhou C."/>
            <person name="Xiao S."/>
        </authorList>
    </citation>
    <scope>NUCLEOTIDE SEQUENCE [LARGE SCALE GENOMIC DNA]</scope>
</reference>
<dbReference type="EMBL" id="CM015726">
    <property type="protein sequence ID" value="KAF3699727.1"/>
    <property type="molecule type" value="Genomic_DNA"/>
</dbReference>
<dbReference type="AlphaFoldDB" id="A0A6G1QB62"/>
<evidence type="ECO:0000313" key="1">
    <source>
        <dbReference type="EMBL" id="KAF3699727.1"/>
    </source>
</evidence>
<proteinExistence type="predicted"/>